<dbReference type="Gene3D" id="6.10.280.180">
    <property type="entry name" value="Plasmodium RESA, N-terminal helical domain"/>
    <property type="match status" value="1"/>
</dbReference>
<dbReference type="AlphaFoldDB" id="A0A0D9QFM4"/>
<feature type="region of interest" description="Disordered" evidence="1">
    <location>
        <begin position="407"/>
        <end position="475"/>
    </location>
</feature>
<dbReference type="EMBL" id="KQ001711">
    <property type="protein sequence ID" value="KJP85804.1"/>
    <property type="molecule type" value="Genomic_DNA"/>
</dbReference>
<evidence type="ECO:0000313" key="5">
    <source>
        <dbReference type="Proteomes" id="UP000054561"/>
    </source>
</evidence>
<feature type="compositionally biased region" description="Acidic residues" evidence="1">
    <location>
        <begin position="444"/>
        <end position="475"/>
    </location>
</feature>
<gene>
    <name evidence="4" type="ORF">AK88_04563</name>
</gene>
<evidence type="ECO:0000256" key="2">
    <source>
        <dbReference type="SAM" id="Phobius"/>
    </source>
</evidence>
<dbReference type="NCBIfam" id="TIGR01639">
    <property type="entry name" value="P_fal_TIGR01639"/>
    <property type="match status" value="1"/>
</dbReference>
<dbReference type="GeneID" id="24269877"/>
<dbReference type="OMA" id="MFIIWHY"/>
<keyword evidence="2" id="KW-1133">Transmembrane helix</keyword>
<protein>
    <recommendedName>
        <fullName evidence="3">Plasmodium RESA N-terminal domain-containing protein</fullName>
    </recommendedName>
</protein>
<dbReference type="InterPro" id="IPR006526">
    <property type="entry name" value="Export_prot_PHISTa/b/c"/>
</dbReference>
<dbReference type="Proteomes" id="UP000054561">
    <property type="component" value="Unassembled WGS sequence"/>
</dbReference>
<evidence type="ECO:0000313" key="4">
    <source>
        <dbReference type="EMBL" id="KJP85804.1"/>
    </source>
</evidence>
<dbReference type="OrthoDB" id="384462at2759"/>
<sequence length="475" mass="55428">MDGDLCGGGCFHGGSGKSSSTWVANKNRFRNGCVRSLGKGNNMITSRIYTRVARSGIFILFFLTLFNLFVQNMYYKSEEWESFSKLELGNNGCSRILAEIKQVQKCGDVAGVALNDEESDYVTKYKEEYYKRKEERMKQMGQRPLPNSMNNGGKVTTVTSKTQCVKPEGTFQNRRTPNRIVQRERNWNEKNKKNKNGENKKTTIEELKKKHEDILYQKISKEEMKENFDFADASNYENIQRKKNVVYNEDDNDQLQYGCKMADISTKITERDLNFKMKQLPYNVKQKDMFIIWHYVQGFGRDKHLTVMGNLWRICGSIQKEYNIPEDIKRKEWQKVASCMSQDLLEKEHNDYLEFKKLVEQGSCNRGKFYTYIDNLRDSWNALTANMLNSWKEVLISRLKSYRIQEEEKAEEEKEEEENAEEENAEEANTGETNTGETNTGETNTEETNTEETNTEETNTEETNAEEQNAEEEEE</sequence>
<organism evidence="4 5">
    <name type="scientific">Plasmodium fragile</name>
    <dbReference type="NCBI Taxonomy" id="5857"/>
    <lineage>
        <taxon>Eukaryota</taxon>
        <taxon>Sar</taxon>
        <taxon>Alveolata</taxon>
        <taxon>Apicomplexa</taxon>
        <taxon>Aconoidasida</taxon>
        <taxon>Haemosporida</taxon>
        <taxon>Plasmodiidae</taxon>
        <taxon>Plasmodium</taxon>
        <taxon>Plasmodium (Plasmodium)</taxon>
    </lineage>
</organism>
<reference evidence="4 5" key="1">
    <citation type="submission" date="2014-03" db="EMBL/GenBank/DDBJ databases">
        <title>The Genome Sequence of Plasmodium fragile nilgiri.</title>
        <authorList>
            <consortium name="The Broad Institute Genomics Platform"/>
            <consortium name="The Broad Institute Genome Sequencing Center for Infectious Disease"/>
            <person name="Neafsey D."/>
            <person name="Duraisingh M."/>
            <person name="Young S.K."/>
            <person name="Zeng Q."/>
            <person name="Gargeya S."/>
            <person name="Abouelleil A."/>
            <person name="Alvarado L."/>
            <person name="Chapman S.B."/>
            <person name="Gainer-Dewar J."/>
            <person name="Goldberg J."/>
            <person name="Griggs A."/>
            <person name="Gujja S."/>
            <person name="Hansen M."/>
            <person name="Howarth C."/>
            <person name="Imamovic A."/>
            <person name="Larimer J."/>
            <person name="Pearson M."/>
            <person name="Poon T.W."/>
            <person name="Priest M."/>
            <person name="Roberts A."/>
            <person name="Saif S."/>
            <person name="Shea T."/>
            <person name="Sykes S."/>
            <person name="Wortman J."/>
            <person name="Nusbaum C."/>
            <person name="Birren B."/>
        </authorList>
    </citation>
    <scope>NUCLEOTIDE SEQUENCE [LARGE SCALE GENOMIC DNA]</scope>
    <source>
        <strain evidence="5">nilgiri</strain>
    </source>
</reference>
<dbReference type="RefSeq" id="XP_012337596.1">
    <property type="nucleotide sequence ID" value="XM_012482173.1"/>
</dbReference>
<evidence type="ECO:0000256" key="1">
    <source>
        <dbReference type="SAM" id="MobiDB-lite"/>
    </source>
</evidence>
<proteinExistence type="predicted"/>
<dbReference type="InterPro" id="IPR044885">
    <property type="entry name" value="PRESA_N_sf"/>
</dbReference>
<keyword evidence="2" id="KW-0472">Membrane</keyword>
<dbReference type="Pfam" id="PF09687">
    <property type="entry name" value="PRESAN"/>
    <property type="match status" value="1"/>
</dbReference>
<feature type="compositionally biased region" description="Acidic residues" evidence="1">
    <location>
        <begin position="408"/>
        <end position="426"/>
    </location>
</feature>
<keyword evidence="2" id="KW-0812">Transmembrane</keyword>
<name>A0A0D9QFM4_PLAFR</name>
<feature type="compositionally biased region" description="Low complexity" evidence="1">
    <location>
        <begin position="427"/>
        <end position="443"/>
    </location>
</feature>
<dbReference type="VEuPathDB" id="PlasmoDB:AK88_04563"/>
<feature type="transmembrane region" description="Helical" evidence="2">
    <location>
        <begin position="52"/>
        <end position="70"/>
    </location>
</feature>
<dbReference type="PANTHER" id="PTHR36193:SF23">
    <property type="entry name" value="PHISTB DOMAIN-CONTAINING RESA-LIKE PROTEIN 1"/>
    <property type="match status" value="1"/>
</dbReference>
<evidence type="ECO:0000259" key="3">
    <source>
        <dbReference type="Pfam" id="PF09687"/>
    </source>
</evidence>
<dbReference type="PANTHER" id="PTHR36193">
    <property type="entry name" value="PHISTB DOMAIN-CONTAINING RESA-LIKE PROTEIN 1"/>
    <property type="match status" value="1"/>
</dbReference>
<keyword evidence="5" id="KW-1185">Reference proteome</keyword>
<accession>A0A0D9QFM4</accession>
<dbReference type="InterPro" id="IPR019111">
    <property type="entry name" value="PRESA_N"/>
</dbReference>
<feature type="domain" description="Plasmodium RESA N-terminal" evidence="3">
    <location>
        <begin position="268"/>
        <end position="391"/>
    </location>
</feature>